<gene>
    <name evidence="2" type="ORF">DZ860_03110</name>
</gene>
<dbReference type="GO" id="GO:0005829">
    <property type="term" value="C:cytosol"/>
    <property type="evidence" value="ECO:0007669"/>
    <property type="project" value="TreeGrafter"/>
</dbReference>
<dbReference type="SMART" id="SM01130">
    <property type="entry name" value="DHDPS"/>
    <property type="match status" value="1"/>
</dbReference>
<protein>
    <submittedName>
        <fullName evidence="2">Dihydrodipicolinate synthase family protein</fullName>
    </submittedName>
</protein>
<proteinExistence type="predicted"/>
<dbReference type="GO" id="GO:0008747">
    <property type="term" value="F:N-acetylneuraminate lyase activity"/>
    <property type="evidence" value="ECO:0007669"/>
    <property type="project" value="TreeGrafter"/>
</dbReference>
<comment type="caution">
    <text evidence="2">The sequence shown here is derived from an EMBL/GenBank/DDBJ whole genome shotgun (WGS) entry which is preliminary data.</text>
</comment>
<dbReference type="EMBL" id="QVMU01000001">
    <property type="protein sequence ID" value="RJX75680.1"/>
    <property type="molecule type" value="Genomic_DNA"/>
</dbReference>
<dbReference type="OrthoDB" id="199953at2"/>
<organism evidence="2 3">
    <name type="scientific">Vibrio sinensis</name>
    <dbReference type="NCBI Taxonomy" id="2302434"/>
    <lineage>
        <taxon>Bacteria</taxon>
        <taxon>Pseudomonadati</taxon>
        <taxon>Pseudomonadota</taxon>
        <taxon>Gammaproteobacteria</taxon>
        <taxon>Vibrionales</taxon>
        <taxon>Vibrionaceae</taxon>
        <taxon>Vibrio</taxon>
    </lineage>
</organism>
<keyword evidence="1" id="KW-0456">Lyase</keyword>
<evidence type="ECO:0000313" key="2">
    <source>
        <dbReference type="EMBL" id="RJX75680.1"/>
    </source>
</evidence>
<dbReference type="GO" id="GO:0019262">
    <property type="term" value="P:N-acetylneuraminate catabolic process"/>
    <property type="evidence" value="ECO:0007669"/>
    <property type="project" value="TreeGrafter"/>
</dbReference>
<reference evidence="2 3" key="1">
    <citation type="submission" date="2018-08" db="EMBL/GenBank/DDBJ databases">
        <title>Vibrio isolated from the Eastern China Marginal Seas.</title>
        <authorList>
            <person name="Li Y."/>
        </authorList>
    </citation>
    <scope>NUCLEOTIDE SEQUENCE [LARGE SCALE GENOMIC DNA]</scope>
    <source>
        <strain evidence="2 3">BEI233</strain>
    </source>
</reference>
<dbReference type="InterPro" id="IPR002220">
    <property type="entry name" value="DapA-like"/>
</dbReference>
<evidence type="ECO:0000256" key="1">
    <source>
        <dbReference type="ARBA" id="ARBA00023239"/>
    </source>
</evidence>
<dbReference type="AlphaFoldDB" id="A0A3A6QRZ0"/>
<dbReference type="CDD" id="cd00408">
    <property type="entry name" value="DHDPS-like"/>
    <property type="match status" value="1"/>
</dbReference>
<accession>A0A3A6QRZ0</accession>
<name>A0A3A6QRZ0_9VIBR</name>
<evidence type="ECO:0000313" key="3">
    <source>
        <dbReference type="Proteomes" id="UP000273252"/>
    </source>
</evidence>
<dbReference type="InterPro" id="IPR013785">
    <property type="entry name" value="Aldolase_TIM"/>
</dbReference>
<dbReference type="RefSeq" id="WP_120029436.1">
    <property type="nucleotide sequence ID" value="NZ_QVMU01000001.1"/>
</dbReference>
<dbReference type="SUPFAM" id="SSF51569">
    <property type="entry name" value="Aldolase"/>
    <property type="match status" value="1"/>
</dbReference>
<dbReference type="PANTHER" id="PTHR42849:SF1">
    <property type="entry name" value="N-ACETYLNEURAMINATE LYASE"/>
    <property type="match status" value="1"/>
</dbReference>
<dbReference type="Pfam" id="PF00701">
    <property type="entry name" value="DHDPS"/>
    <property type="match status" value="1"/>
</dbReference>
<dbReference type="Proteomes" id="UP000273252">
    <property type="component" value="Unassembled WGS sequence"/>
</dbReference>
<keyword evidence="3" id="KW-1185">Reference proteome</keyword>
<dbReference type="Gene3D" id="3.20.20.70">
    <property type="entry name" value="Aldolase class I"/>
    <property type="match status" value="1"/>
</dbReference>
<dbReference type="PANTHER" id="PTHR42849">
    <property type="entry name" value="N-ACETYLNEURAMINATE LYASE"/>
    <property type="match status" value="1"/>
</dbReference>
<sequence>MTLSKSEISGNWATLLLPIKNEVIDFERLEQQIDCYIAAGVDGIYSNGTAGEFYTQSAEEFQQISNLLAQKCHQAGMAFQIGASHCHPQAALERVKFAAMLSPTAIQVILPDWFPCSLAVAKVFMHKVEQVALGVDLVLYNPPHAKVNLTANELDELYEAIPTLVGFKLPRITAEIEQTGLAAKASIFVAGHFLATDAYKGAKGAYSNVCCLNPKATQEWTEECLSLKPSALELEARIQQFMAEEIAPYITEQGYCNAAVDKFMAAMGGWSSIESTMRFPFASIPMQDIEFKAKVKNEYLPEFKI</sequence>